<keyword evidence="1" id="KW-1133">Transmembrane helix</keyword>
<evidence type="ECO:0000256" key="1">
    <source>
        <dbReference type="SAM" id="Phobius"/>
    </source>
</evidence>
<dbReference type="EMBL" id="MG813798">
    <property type="protein sequence ID" value="AYE84596.1"/>
    <property type="molecule type" value="Genomic_DNA"/>
</dbReference>
<keyword evidence="1" id="KW-0472">Membrane</keyword>
<feature type="transmembrane region" description="Helical" evidence="1">
    <location>
        <begin position="97"/>
        <end position="118"/>
    </location>
</feature>
<protein>
    <submittedName>
        <fullName evidence="2">NADH dehydrogenase subunit 6</fullName>
    </submittedName>
</protein>
<reference evidence="2" key="2">
    <citation type="submission" date="2018-01" db="EMBL/GenBank/DDBJ databases">
        <authorList>
            <person name="Gaut B.S."/>
            <person name="Morton B.R."/>
            <person name="Clegg M.T."/>
            <person name="Duvall M.R."/>
        </authorList>
    </citation>
    <scope>NUCLEOTIDE SEQUENCE</scope>
</reference>
<feature type="transmembrane region" description="Helical" evidence="1">
    <location>
        <begin position="36"/>
        <end position="55"/>
    </location>
</feature>
<feature type="transmembrane region" description="Helical" evidence="1">
    <location>
        <begin position="158"/>
        <end position="179"/>
    </location>
</feature>
<evidence type="ECO:0000313" key="2">
    <source>
        <dbReference type="EMBL" id="AYE84596.1"/>
    </source>
</evidence>
<accession>A0A386T938</accession>
<feature type="transmembrane region" description="Helical" evidence="1">
    <location>
        <begin position="6"/>
        <end position="24"/>
    </location>
</feature>
<keyword evidence="1" id="KW-0812">Transmembrane</keyword>
<sequence>MTKFYLNLFMYLINLMLIMSLIINSMTLNNKFTHPTFMGCMLIMFSMILSLNLSMYFQNHWFSYIMFLTIISGMMILFMYFISFINNMKMLFKMSSYFNMILINTILMTTFSIMMYFMNKNFMWFNFNEIKSIYYLMIKNLMNNYMKINFFYNYNKNFSTMISMIYLFFCLTMIVKICMMNKYSLRKIN</sequence>
<geneLocation type="mitochondrion" evidence="2"/>
<reference evidence="2" key="1">
    <citation type="journal article" date="2018" name="Int. J. Biol. Macromol.">
        <title>The first two mitochondrial genomes of the family Aphelinidae with novel gene orders and phylogenetic implications.</title>
        <authorList>
            <person name="Zhu J.C."/>
            <person name="Tang P."/>
            <person name="Zheng B.Y."/>
            <person name="Wu Q."/>
            <person name="Wei S.J."/>
            <person name="Chen X.X."/>
        </authorList>
    </citation>
    <scope>NUCLEOTIDE SEQUENCE</scope>
</reference>
<gene>
    <name evidence="2" type="primary">ND6</name>
</gene>
<feature type="transmembrane region" description="Helical" evidence="1">
    <location>
        <begin position="61"/>
        <end position="85"/>
    </location>
</feature>
<proteinExistence type="predicted"/>
<keyword evidence="2" id="KW-0496">Mitochondrion</keyword>
<dbReference type="AlphaFoldDB" id="A0A386T938"/>
<name>A0A386T938_9HYME</name>
<organism evidence="2">
    <name type="scientific">Encarsia obtusiclava</name>
    <dbReference type="NCBI Taxonomy" id="2358487"/>
    <lineage>
        <taxon>Eukaryota</taxon>
        <taxon>Metazoa</taxon>
        <taxon>Ecdysozoa</taxon>
        <taxon>Arthropoda</taxon>
        <taxon>Hexapoda</taxon>
        <taxon>Insecta</taxon>
        <taxon>Pterygota</taxon>
        <taxon>Neoptera</taxon>
        <taxon>Endopterygota</taxon>
        <taxon>Hymenoptera</taxon>
        <taxon>Apocrita</taxon>
        <taxon>Proctotrupomorpha</taxon>
        <taxon>Chalcidoidea</taxon>
        <taxon>Aphelinidae</taxon>
        <taxon>Coccophaginae</taxon>
        <taxon>Encarsia</taxon>
    </lineage>
</organism>